<reference evidence="2 3" key="1">
    <citation type="submission" date="2020-07" db="EMBL/GenBank/DDBJ databases">
        <title>Pseudogemmobacter sp. nov., isolated from poultry manure in Taiwan.</title>
        <authorList>
            <person name="Lin S.-Y."/>
            <person name="Tang Y.-S."/>
            <person name="Young C.-C."/>
        </authorList>
    </citation>
    <scope>NUCLEOTIDE SEQUENCE [LARGE SCALE GENOMIC DNA]</scope>
    <source>
        <strain evidence="2 3">CC-YST710</strain>
    </source>
</reference>
<dbReference type="PANTHER" id="PTHR43174:SF3">
    <property type="entry name" value="UDP-N-ACETYLGLUCOSAMINE 2-EPIMERASE"/>
    <property type="match status" value="1"/>
</dbReference>
<dbReference type="PANTHER" id="PTHR43174">
    <property type="entry name" value="UDP-N-ACETYLGLUCOSAMINE 2-EPIMERASE"/>
    <property type="match status" value="1"/>
</dbReference>
<sequence>MQAAKKIHILTGIRSEYDILAPVIGAINDTPGLEAGVIVTGAHLGARHGYSVRQIEADGFNIVARIDSLLASDGLAGRVKGLGLQLAGMTDLFAMNRPDMLVVMGDREEPMAGAIAASYHHIPIVHIGGGDHAEDGNVDNPIRHAVSKLAHLHMATTELSGRRLRALGEEAWRINVVGASGLDRLISTPVMTRAELDAALGAGWAGAPYVVLLYHPTITDFDAASAHIQAIAKVLSESGLRVAAMAPNTDPGSDAVQAGLNQLARDCDRVKLFTFLERRVFVNLLRHATAMIGNSSAGILEAPTLGLPVVNIGRRQRDREHAQNVIFTGYDPAEIAAALNRASSDQAFRDRVACCDTPYGDGKASRRIADILRDSPVDARLLHKRFVMGDSDV</sequence>
<evidence type="ECO:0000259" key="1">
    <source>
        <dbReference type="Pfam" id="PF02350"/>
    </source>
</evidence>
<gene>
    <name evidence="2" type="primary">neuC</name>
    <name evidence="2" type="ORF">H0485_00295</name>
</gene>
<proteinExistence type="predicted"/>
<keyword evidence="2" id="KW-0326">Glycosidase</keyword>
<name>A0ABS8CGD1_9RHOB</name>
<dbReference type="Gene3D" id="3.40.50.2000">
    <property type="entry name" value="Glycogen Phosphorylase B"/>
    <property type="match status" value="2"/>
</dbReference>
<comment type="caution">
    <text evidence="2">The sequence shown here is derived from an EMBL/GenBank/DDBJ whole genome shotgun (WGS) entry which is preliminary data.</text>
</comment>
<feature type="domain" description="UDP-N-acetylglucosamine 2-epimerase" evidence="1">
    <location>
        <begin position="26"/>
        <end position="373"/>
    </location>
</feature>
<dbReference type="SUPFAM" id="SSF53756">
    <property type="entry name" value="UDP-Glycosyltransferase/glycogen phosphorylase"/>
    <property type="match status" value="1"/>
</dbReference>
<dbReference type="Pfam" id="PF02350">
    <property type="entry name" value="Epimerase_2"/>
    <property type="match status" value="1"/>
</dbReference>
<organism evidence="2 3">
    <name type="scientific">Pseudogemmobacter faecipullorum</name>
    <dbReference type="NCBI Taxonomy" id="2755041"/>
    <lineage>
        <taxon>Bacteria</taxon>
        <taxon>Pseudomonadati</taxon>
        <taxon>Pseudomonadota</taxon>
        <taxon>Alphaproteobacteria</taxon>
        <taxon>Rhodobacterales</taxon>
        <taxon>Paracoccaceae</taxon>
        <taxon>Pseudogemmobacter</taxon>
    </lineage>
</organism>
<dbReference type="NCBIfam" id="TIGR03568">
    <property type="entry name" value="NeuC_NnaA"/>
    <property type="match status" value="1"/>
</dbReference>
<dbReference type="InterPro" id="IPR003331">
    <property type="entry name" value="UDP_GlcNAc_Epimerase_2_dom"/>
</dbReference>
<dbReference type="InterPro" id="IPR029767">
    <property type="entry name" value="WecB-like"/>
</dbReference>
<dbReference type="EC" id="3.2.1.183" evidence="2"/>
<keyword evidence="3" id="KW-1185">Reference proteome</keyword>
<dbReference type="Proteomes" id="UP001198571">
    <property type="component" value="Unassembled WGS sequence"/>
</dbReference>
<dbReference type="EMBL" id="JACDXX010000001">
    <property type="protein sequence ID" value="MCB5408444.1"/>
    <property type="molecule type" value="Genomic_DNA"/>
</dbReference>
<dbReference type="GO" id="GO:0016798">
    <property type="term" value="F:hydrolase activity, acting on glycosyl bonds"/>
    <property type="evidence" value="ECO:0007669"/>
    <property type="project" value="UniProtKB-KW"/>
</dbReference>
<evidence type="ECO:0000313" key="2">
    <source>
        <dbReference type="EMBL" id="MCB5408444.1"/>
    </source>
</evidence>
<dbReference type="RefSeq" id="WP_226933318.1">
    <property type="nucleotide sequence ID" value="NZ_JACDXX010000001.1"/>
</dbReference>
<dbReference type="InterPro" id="IPR020004">
    <property type="entry name" value="UDP-GlcNAc_Epase"/>
</dbReference>
<accession>A0ABS8CGD1</accession>
<protein>
    <submittedName>
        <fullName evidence="2">UDP-N-acetylglucosamine 2-epimerase (Hydrolyzing)</fullName>
        <ecNumber evidence="2">3.2.1.183</ecNumber>
    </submittedName>
</protein>
<keyword evidence="2" id="KW-0378">Hydrolase</keyword>
<evidence type="ECO:0000313" key="3">
    <source>
        <dbReference type="Proteomes" id="UP001198571"/>
    </source>
</evidence>